<reference evidence="9 10" key="1">
    <citation type="journal article" date="2018" name="IMA Fungus">
        <title>IMA Genome-F 9: Draft genome sequence of Annulohypoxylon stygium, Aspergillus mulundensis, Berkeleyomyces basicola (syn. Thielaviopsis basicola), Ceratocystis smalleyi, two Cercospora beticola strains, Coleophoma cylindrospora, Fusarium fracticaudum, Phialophora cf. hyalina, and Morchella septimelata.</title>
        <authorList>
            <person name="Wingfield B.D."/>
            <person name="Bills G.F."/>
            <person name="Dong Y."/>
            <person name="Huang W."/>
            <person name="Nel W.J."/>
            <person name="Swalarsk-Parry B.S."/>
            <person name="Vaghefi N."/>
            <person name="Wilken P.M."/>
            <person name="An Z."/>
            <person name="de Beer Z.W."/>
            <person name="De Vos L."/>
            <person name="Chen L."/>
            <person name="Duong T.A."/>
            <person name="Gao Y."/>
            <person name="Hammerbacher A."/>
            <person name="Kikkert J.R."/>
            <person name="Li Y."/>
            <person name="Li H."/>
            <person name="Li K."/>
            <person name="Li Q."/>
            <person name="Liu X."/>
            <person name="Ma X."/>
            <person name="Naidoo K."/>
            <person name="Pethybridge S.J."/>
            <person name="Sun J."/>
            <person name="Steenkamp E.T."/>
            <person name="van der Nest M.A."/>
            <person name="van Wyk S."/>
            <person name="Wingfield M.J."/>
            <person name="Xiong C."/>
            <person name="Yue Q."/>
            <person name="Zhang X."/>
        </authorList>
    </citation>
    <scope>NUCLEOTIDE SEQUENCE [LARGE SCALE GENOMIC DNA]</scope>
    <source>
        <strain evidence="9 10">BP5796</strain>
    </source>
</reference>
<evidence type="ECO:0000256" key="1">
    <source>
        <dbReference type="ARBA" id="ARBA00001971"/>
    </source>
</evidence>
<comment type="caution">
    <text evidence="9">The sequence shown here is derived from an EMBL/GenBank/DDBJ whole genome shotgun (WGS) entry which is preliminary data.</text>
</comment>
<dbReference type="GO" id="GO:0016705">
    <property type="term" value="F:oxidoreductase activity, acting on paired donors, with incorporation or reduction of molecular oxygen"/>
    <property type="evidence" value="ECO:0007669"/>
    <property type="project" value="InterPro"/>
</dbReference>
<sequence length="459" mass="52783">MNIIVLFLLFSISWAVVTAIYRLYLSPLAQFPGPKLAILTGFVETYYDCWKRGRFWVYISEAHKDYGPIIRISPWELHIDDPDWNDAYRISSRPSKDRWYYAFVGSSEAGFGTSDHDVHRFRRKAQQAYFTQEAVASFDQELSTITSKLCMRLEEHRGTNQPVNLSNAFRSLATDVVTQFCFQKSYDLLDSSDFGAVFQRNIRVFPEIGMWHRHFGVVLDVMNTMPRWLVGLLNPTSLSVVDFFNDIESRSNTIVATHRDGTDVDKAQRNIIHQMLDSPDLPAKDKFAWRLALDARTFIGAGTETTGNTLTVTTFHLLSNPAKAERLRDEIQAARRQEKGPFEYSTLMQLPYLTTVSTTQKLIHDNESIFMSPRSFCPERWLDDVERKRLERHVQPFGRGSRSCLGIHLAQSELFVTLAMLFGAFELKLCDTDVGDIEQFHDFFSPFPYTDKGLKVTVT</sequence>
<dbReference type="GO" id="GO:0020037">
    <property type="term" value="F:heme binding"/>
    <property type="evidence" value="ECO:0007669"/>
    <property type="project" value="InterPro"/>
</dbReference>
<dbReference type="InterPro" id="IPR001128">
    <property type="entry name" value="Cyt_P450"/>
</dbReference>
<dbReference type="GO" id="GO:0004497">
    <property type="term" value="F:monooxygenase activity"/>
    <property type="evidence" value="ECO:0007669"/>
    <property type="project" value="UniProtKB-KW"/>
</dbReference>
<accession>A0A3D8T902</accession>
<dbReference type="PANTHER" id="PTHR24305:SF157">
    <property type="entry name" value="N-ACETYLTRYPTOPHAN 6-HYDROXYLASE IVOC-RELATED"/>
    <property type="match status" value="1"/>
</dbReference>
<dbReference type="EMBL" id="PDLN01000001">
    <property type="protein sequence ID" value="RDW94921.1"/>
    <property type="molecule type" value="Genomic_DNA"/>
</dbReference>
<keyword evidence="6 8" id="KW-0503">Monooxygenase</keyword>
<evidence type="ECO:0000313" key="10">
    <source>
        <dbReference type="Proteomes" id="UP000256328"/>
    </source>
</evidence>
<dbReference type="CDD" id="cd11062">
    <property type="entry name" value="CYP58-like"/>
    <property type="match status" value="1"/>
</dbReference>
<dbReference type="InterPro" id="IPR002401">
    <property type="entry name" value="Cyt_P450_E_grp-I"/>
</dbReference>
<evidence type="ECO:0008006" key="11">
    <source>
        <dbReference type="Google" id="ProtNLM"/>
    </source>
</evidence>
<evidence type="ECO:0000256" key="4">
    <source>
        <dbReference type="ARBA" id="ARBA00023002"/>
    </source>
</evidence>
<evidence type="ECO:0000313" key="9">
    <source>
        <dbReference type="EMBL" id="RDW94921.1"/>
    </source>
</evidence>
<dbReference type="InterPro" id="IPR036396">
    <property type="entry name" value="Cyt_P450_sf"/>
</dbReference>
<dbReference type="Pfam" id="PF00067">
    <property type="entry name" value="p450"/>
    <property type="match status" value="1"/>
</dbReference>
<dbReference type="Gene3D" id="1.10.630.10">
    <property type="entry name" value="Cytochrome P450"/>
    <property type="match status" value="2"/>
</dbReference>
<evidence type="ECO:0000256" key="3">
    <source>
        <dbReference type="ARBA" id="ARBA00022723"/>
    </source>
</evidence>
<comment type="cofactor">
    <cofactor evidence="1 7">
        <name>heme</name>
        <dbReference type="ChEBI" id="CHEBI:30413"/>
    </cofactor>
</comment>
<evidence type="ECO:0000256" key="6">
    <source>
        <dbReference type="ARBA" id="ARBA00023033"/>
    </source>
</evidence>
<evidence type="ECO:0000256" key="5">
    <source>
        <dbReference type="ARBA" id="ARBA00023004"/>
    </source>
</evidence>
<dbReference type="SUPFAM" id="SSF48264">
    <property type="entry name" value="Cytochrome P450"/>
    <property type="match status" value="1"/>
</dbReference>
<protein>
    <recommendedName>
        <fullName evidence="11">Cytochrome P450</fullName>
    </recommendedName>
</protein>
<keyword evidence="5 7" id="KW-0408">Iron</keyword>
<dbReference type="PRINTS" id="PR00385">
    <property type="entry name" value="P450"/>
</dbReference>
<feature type="binding site" description="axial binding residue" evidence="7">
    <location>
        <position position="404"/>
    </location>
    <ligand>
        <name>heme</name>
        <dbReference type="ChEBI" id="CHEBI:30413"/>
    </ligand>
    <ligandPart>
        <name>Fe</name>
        <dbReference type="ChEBI" id="CHEBI:18248"/>
    </ligandPart>
</feature>
<keyword evidence="7 8" id="KW-0349">Heme</keyword>
<keyword evidence="10" id="KW-1185">Reference proteome</keyword>
<dbReference type="AlphaFoldDB" id="A0A3D8T902"/>
<organism evidence="9 10">
    <name type="scientific">Coleophoma crateriformis</name>
    <dbReference type="NCBI Taxonomy" id="565419"/>
    <lineage>
        <taxon>Eukaryota</taxon>
        <taxon>Fungi</taxon>
        <taxon>Dikarya</taxon>
        <taxon>Ascomycota</taxon>
        <taxon>Pezizomycotina</taxon>
        <taxon>Leotiomycetes</taxon>
        <taxon>Helotiales</taxon>
        <taxon>Dermateaceae</taxon>
        <taxon>Coleophoma</taxon>
    </lineage>
</organism>
<comment type="similarity">
    <text evidence="2 8">Belongs to the cytochrome P450 family.</text>
</comment>
<dbReference type="GO" id="GO:0005506">
    <property type="term" value="F:iron ion binding"/>
    <property type="evidence" value="ECO:0007669"/>
    <property type="project" value="InterPro"/>
</dbReference>
<dbReference type="PANTHER" id="PTHR24305">
    <property type="entry name" value="CYTOCHROME P450"/>
    <property type="match status" value="1"/>
</dbReference>
<gene>
    <name evidence="9" type="ORF">BP5796_00684</name>
</gene>
<evidence type="ECO:0000256" key="8">
    <source>
        <dbReference type="RuleBase" id="RU000461"/>
    </source>
</evidence>
<keyword evidence="4 8" id="KW-0560">Oxidoreductase</keyword>
<proteinExistence type="inferred from homology"/>
<name>A0A3D8T902_9HELO</name>
<dbReference type="InterPro" id="IPR050121">
    <property type="entry name" value="Cytochrome_P450_monoxygenase"/>
</dbReference>
<dbReference type="OrthoDB" id="3945418at2759"/>
<evidence type="ECO:0000256" key="7">
    <source>
        <dbReference type="PIRSR" id="PIRSR602401-1"/>
    </source>
</evidence>
<dbReference type="PRINTS" id="PR00463">
    <property type="entry name" value="EP450I"/>
</dbReference>
<dbReference type="Proteomes" id="UP000256328">
    <property type="component" value="Unassembled WGS sequence"/>
</dbReference>
<dbReference type="InterPro" id="IPR017972">
    <property type="entry name" value="Cyt_P450_CS"/>
</dbReference>
<keyword evidence="3 7" id="KW-0479">Metal-binding</keyword>
<evidence type="ECO:0000256" key="2">
    <source>
        <dbReference type="ARBA" id="ARBA00010617"/>
    </source>
</evidence>
<dbReference type="PROSITE" id="PS00086">
    <property type="entry name" value="CYTOCHROME_P450"/>
    <property type="match status" value="1"/>
</dbReference>